<dbReference type="EMBL" id="JBFXLT010000023">
    <property type="protein sequence ID" value="KAL2816300.1"/>
    <property type="molecule type" value="Genomic_DNA"/>
</dbReference>
<feature type="domain" description="VIT" evidence="2">
    <location>
        <begin position="84"/>
        <end position="214"/>
    </location>
</feature>
<evidence type="ECO:0000256" key="1">
    <source>
        <dbReference type="SAM" id="MobiDB-lite"/>
    </source>
</evidence>
<comment type="caution">
    <text evidence="3">The sequence shown here is derived from an EMBL/GenBank/DDBJ whole genome shotgun (WGS) entry which is preliminary data.</text>
</comment>
<name>A0ABR4HLT7_9EURO</name>
<evidence type="ECO:0000259" key="2">
    <source>
        <dbReference type="PROSITE" id="PS51468"/>
    </source>
</evidence>
<dbReference type="PANTHER" id="PTHR45737:SF6">
    <property type="entry name" value="VON WILLEBRAND FACTOR A DOMAIN-CONTAINING PROTEIN 5A"/>
    <property type="match status" value="1"/>
</dbReference>
<dbReference type="Proteomes" id="UP001610334">
    <property type="component" value="Unassembled WGS sequence"/>
</dbReference>
<gene>
    <name evidence="3" type="ORF">BJX63DRAFT_430307</name>
</gene>
<protein>
    <submittedName>
        <fullName evidence="3">Vault protein inter-alpha-trypsin domain-containing protein</fullName>
    </submittedName>
</protein>
<evidence type="ECO:0000313" key="3">
    <source>
        <dbReference type="EMBL" id="KAL2816300.1"/>
    </source>
</evidence>
<feature type="region of interest" description="Disordered" evidence="1">
    <location>
        <begin position="66"/>
        <end position="90"/>
    </location>
</feature>
<dbReference type="SMART" id="SM00609">
    <property type="entry name" value="VIT"/>
    <property type="match status" value="1"/>
</dbReference>
<reference evidence="3 4" key="1">
    <citation type="submission" date="2024-07" db="EMBL/GenBank/DDBJ databases">
        <title>Section-level genome sequencing and comparative genomics of Aspergillus sections Usti and Cavernicolus.</title>
        <authorList>
            <consortium name="Lawrence Berkeley National Laboratory"/>
            <person name="Nybo J.L."/>
            <person name="Vesth T.C."/>
            <person name="Theobald S."/>
            <person name="Frisvad J.C."/>
            <person name="Larsen T.O."/>
            <person name="Kjaerboelling I."/>
            <person name="Rothschild-Mancinelli K."/>
            <person name="Lyhne E.K."/>
            <person name="Kogle M.E."/>
            <person name="Barry K."/>
            <person name="Clum A."/>
            <person name="Na H."/>
            <person name="Ledsgaard L."/>
            <person name="Lin J."/>
            <person name="Lipzen A."/>
            <person name="Kuo A."/>
            <person name="Riley R."/>
            <person name="Mondo S."/>
            <person name="Labutti K."/>
            <person name="Haridas S."/>
            <person name="Pangalinan J."/>
            <person name="Salamov A.A."/>
            <person name="Simmons B.A."/>
            <person name="Magnuson J.K."/>
            <person name="Chen J."/>
            <person name="Drula E."/>
            <person name="Henrissat B."/>
            <person name="Wiebenga A."/>
            <person name="Lubbers R.J."/>
            <person name="Gomes A.C."/>
            <person name="Makela M.R."/>
            <person name="Stajich J."/>
            <person name="Grigoriev I.V."/>
            <person name="Mortensen U.H."/>
            <person name="De Vries R.P."/>
            <person name="Baker S.E."/>
            <person name="Andersen M.R."/>
        </authorList>
    </citation>
    <scope>NUCLEOTIDE SEQUENCE [LARGE SCALE GENOMIC DNA]</scope>
    <source>
        <strain evidence="3 4">CBS 588.65</strain>
    </source>
</reference>
<proteinExistence type="predicted"/>
<keyword evidence="4" id="KW-1185">Reference proteome</keyword>
<dbReference type="PANTHER" id="PTHR45737">
    <property type="entry name" value="VON WILLEBRAND FACTOR A DOMAIN-CONTAINING PROTEIN 5A"/>
    <property type="match status" value="1"/>
</dbReference>
<dbReference type="InterPro" id="IPR013694">
    <property type="entry name" value="VIT"/>
</dbReference>
<accession>A0ABR4HLT7</accession>
<evidence type="ECO:0000313" key="4">
    <source>
        <dbReference type="Proteomes" id="UP001610334"/>
    </source>
</evidence>
<dbReference type="Pfam" id="PF08487">
    <property type="entry name" value="VIT"/>
    <property type="match status" value="1"/>
</dbReference>
<organism evidence="3 4">
    <name type="scientific">Aspergillus granulosus</name>
    <dbReference type="NCBI Taxonomy" id="176169"/>
    <lineage>
        <taxon>Eukaryota</taxon>
        <taxon>Fungi</taxon>
        <taxon>Dikarya</taxon>
        <taxon>Ascomycota</taxon>
        <taxon>Pezizomycotina</taxon>
        <taxon>Eurotiomycetes</taxon>
        <taxon>Eurotiomycetidae</taxon>
        <taxon>Eurotiales</taxon>
        <taxon>Aspergillaceae</taxon>
        <taxon>Aspergillus</taxon>
        <taxon>Aspergillus subgen. Nidulantes</taxon>
    </lineage>
</organism>
<dbReference type="PROSITE" id="PS51468">
    <property type="entry name" value="VIT"/>
    <property type="match status" value="1"/>
</dbReference>
<sequence>MSILCPKNAASFRQNTVPTLAFTMDVIPAIVFSAVEPPNPYVDDHSWGWVSMNQRRAPIHQPVYVQQERNRARSPSEVSAPSPYQPAPEKPQVRQAMLQPFSVALAISITQGMVKAVVTQTFRNDAPSNIEKAMYQFPVPHESTVVDFKCHVGATKILQGQVKPKSEARSIFNDTVKRGYSAGLVEQNSPEVFRTELGNIPAHTTVEAKLSFIFFLKYTLSDDITHDSNFYCPAIWQPGL</sequence>